<dbReference type="GO" id="GO:0045892">
    <property type="term" value="P:negative regulation of DNA-templated transcription"/>
    <property type="evidence" value="ECO:0007669"/>
    <property type="project" value="InterPro"/>
</dbReference>
<evidence type="ECO:0000256" key="3">
    <source>
        <dbReference type="ARBA" id="ARBA00023163"/>
    </source>
</evidence>
<evidence type="ECO:0000313" key="7">
    <source>
        <dbReference type="Proteomes" id="UP000616724"/>
    </source>
</evidence>
<dbReference type="EMBL" id="BOOH01000057">
    <property type="protein sequence ID" value="GIH80261.1"/>
    <property type="molecule type" value="Genomic_DNA"/>
</dbReference>
<dbReference type="SUPFAM" id="SSF48498">
    <property type="entry name" value="Tetracyclin repressor-like, C-terminal domain"/>
    <property type="match status" value="1"/>
</dbReference>
<dbReference type="Pfam" id="PF00440">
    <property type="entry name" value="TetR_N"/>
    <property type="match status" value="1"/>
</dbReference>
<dbReference type="InterPro" id="IPR001647">
    <property type="entry name" value="HTH_TetR"/>
</dbReference>
<evidence type="ECO:0000259" key="5">
    <source>
        <dbReference type="PROSITE" id="PS50977"/>
    </source>
</evidence>
<keyword evidence="7" id="KW-1185">Reference proteome</keyword>
<accession>A0A8J3RP60</accession>
<name>A0A8J3RP60_9ACTN</name>
<dbReference type="GO" id="GO:0000976">
    <property type="term" value="F:transcription cis-regulatory region binding"/>
    <property type="evidence" value="ECO:0007669"/>
    <property type="project" value="TreeGrafter"/>
</dbReference>
<evidence type="ECO:0000256" key="1">
    <source>
        <dbReference type="ARBA" id="ARBA00023015"/>
    </source>
</evidence>
<keyword evidence="3" id="KW-0804">Transcription</keyword>
<keyword evidence="2 4" id="KW-0238">DNA-binding</keyword>
<dbReference type="InterPro" id="IPR050109">
    <property type="entry name" value="HTH-type_TetR-like_transc_reg"/>
</dbReference>
<dbReference type="Pfam" id="PF02909">
    <property type="entry name" value="TetR_C_1"/>
    <property type="match status" value="1"/>
</dbReference>
<dbReference type="GO" id="GO:0003700">
    <property type="term" value="F:DNA-binding transcription factor activity"/>
    <property type="evidence" value="ECO:0007669"/>
    <property type="project" value="TreeGrafter"/>
</dbReference>
<evidence type="ECO:0000256" key="4">
    <source>
        <dbReference type="PROSITE-ProRule" id="PRU00335"/>
    </source>
</evidence>
<evidence type="ECO:0000256" key="2">
    <source>
        <dbReference type="ARBA" id="ARBA00023125"/>
    </source>
</evidence>
<dbReference type="Gene3D" id="1.10.357.10">
    <property type="entry name" value="Tetracycline Repressor, domain 2"/>
    <property type="match status" value="1"/>
</dbReference>
<protein>
    <submittedName>
        <fullName evidence="6">TetR family transcriptional regulator</fullName>
    </submittedName>
</protein>
<sequence>MGETGRRARPGPRRALSEREILDAAMRLLDGGGAEALSVRSVAAELGVAPNALYTYFASKPVLVRALVDDLLGQVGPGTLTPADDDWRGAVTRFALALRETLLAHPGAVPLLLGSGFDGPNALAGGEALLDLLVRAGLPQDTASRASYLIITYILGTVALDAAELPPGVPRPDDAARTAARRGRLAGIPADRFPRTAATADVVAGYNSTEQYLWGLTRLLDGILTGPPGRSTAS</sequence>
<dbReference type="Proteomes" id="UP000616724">
    <property type="component" value="Unassembled WGS sequence"/>
</dbReference>
<keyword evidence="1" id="KW-0805">Transcription regulation</keyword>
<feature type="DNA-binding region" description="H-T-H motif" evidence="4">
    <location>
        <begin position="38"/>
        <end position="57"/>
    </location>
</feature>
<dbReference type="InterPro" id="IPR009057">
    <property type="entry name" value="Homeodomain-like_sf"/>
</dbReference>
<organism evidence="6 7">
    <name type="scientific">Planobispora longispora</name>
    <dbReference type="NCBI Taxonomy" id="28887"/>
    <lineage>
        <taxon>Bacteria</taxon>
        <taxon>Bacillati</taxon>
        <taxon>Actinomycetota</taxon>
        <taxon>Actinomycetes</taxon>
        <taxon>Streptosporangiales</taxon>
        <taxon>Streptosporangiaceae</taxon>
        <taxon>Planobispora</taxon>
    </lineage>
</organism>
<evidence type="ECO:0000313" key="6">
    <source>
        <dbReference type="EMBL" id="GIH80261.1"/>
    </source>
</evidence>
<dbReference type="PROSITE" id="PS50977">
    <property type="entry name" value="HTH_TETR_2"/>
    <property type="match status" value="1"/>
</dbReference>
<dbReference type="PANTHER" id="PTHR30055">
    <property type="entry name" value="HTH-TYPE TRANSCRIPTIONAL REGULATOR RUTR"/>
    <property type="match status" value="1"/>
</dbReference>
<dbReference type="PRINTS" id="PR00455">
    <property type="entry name" value="HTHTETR"/>
</dbReference>
<dbReference type="PANTHER" id="PTHR30055:SF151">
    <property type="entry name" value="TRANSCRIPTIONAL REGULATORY PROTEIN"/>
    <property type="match status" value="1"/>
</dbReference>
<reference evidence="6 7" key="1">
    <citation type="submission" date="2021-01" db="EMBL/GenBank/DDBJ databases">
        <title>Whole genome shotgun sequence of Planobispora longispora NBRC 13918.</title>
        <authorList>
            <person name="Komaki H."/>
            <person name="Tamura T."/>
        </authorList>
    </citation>
    <scope>NUCLEOTIDE SEQUENCE [LARGE SCALE GENOMIC DNA]</scope>
    <source>
        <strain evidence="6 7">NBRC 13918</strain>
    </source>
</reference>
<dbReference type="Gene3D" id="1.10.10.60">
    <property type="entry name" value="Homeodomain-like"/>
    <property type="match status" value="1"/>
</dbReference>
<dbReference type="RefSeq" id="WP_203894693.1">
    <property type="nucleotide sequence ID" value="NZ_BOOH01000057.1"/>
</dbReference>
<comment type="caution">
    <text evidence="6">The sequence shown here is derived from an EMBL/GenBank/DDBJ whole genome shotgun (WGS) entry which is preliminary data.</text>
</comment>
<dbReference type="AlphaFoldDB" id="A0A8J3RP60"/>
<proteinExistence type="predicted"/>
<dbReference type="InterPro" id="IPR036271">
    <property type="entry name" value="Tet_transcr_reg_TetR-rel_C_sf"/>
</dbReference>
<gene>
    <name evidence="6" type="ORF">Plo01_66900</name>
</gene>
<dbReference type="SUPFAM" id="SSF46689">
    <property type="entry name" value="Homeodomain-like"/>
    <property type="match status" value="1"/>
</dbReference>
<dbReference type="InterPro" id="IPR004111">
    <property type="entry name" value="Repressor_TetR_C"/>
</dbReference>
<feature type="domain" description="HTH tetR-type" evidence="5">
    <location>
        <begin position="15"/>
        <end position="75"/>
    </location>
</feature>